<feature type="domain" description="FlgD/Vpr Ig-like" evidence="1">
    <location>
        <begin position="80"/>
        <end position="143"/>
    </location>
</feature>
<reference evidence="2" key="1">
    <citation type="submission" date="2018-06" db="EMBL/GenBank/DDBJ databases">
        <authorList>
            <person name="Zhirakovskaya E."/>
        </authorList>
    </citation>
    <scope>NUCLEOTIDE SEQUENCE</scope>
</reference>
<proteinExistence type="predicted"/>
<dbReference type="InterPro" id="IPR026444">
    <property type="entry name" value="Secre_tail"/>
</dbReference>
<dbReference type="NCBIfam" id="TIGR04183">
    <property type="entry name" value="Por_Secre_tail"/>
    <property type="match status" value="1"/>
</dbReference>
<organism evidence="2">
    <name type="scientific">hydrothermal vent metagenome</name>
    <dbReference type="NCBI Taxonomy" id="652676"/>
    <lineage>
        <taxon>unclassified sequences</taxon>
        <taxon>metagenomes</taxon>
        <taxon>ecological metagenomes</taxon>
    </lineage>
</organism>
<dbReference type="AlphaFoldDB" id="A0A3B1CSK6"/>
<dbReference type="InterPro" id="IPR025965">
    <property type="entry name" value="FlgD/Vpr_Ig-like"/>
</dbReference>
<dbReference type="EMBL" id="UOGD01000359">
    <property type="protein sequence ID" value="VAX26894.1"/>
    <property type="molecule type" value="Genomic_DNA"/>
</dbReference>
<dbReference type="Gene3D" id="2.60.40.4070">
    <property type="match status" value="1"/>
</dbReference>
<gene>
    <name evidence="2" type="ORF">MNBD_IGNAVI01-2793</name>
</gene>
<dbReference type="Pfam" id="PF13860">
    <property type="entry name" value="FlgD_ig"/>
    <property type="match status" value="1"/>
</dbReference>
<evidence type="ECO:0000259" key="1">
    <source>
        <dbReference type="Pfam" id="PF13860"/>
    </source>
</evidence>
<protein>
    <recommendedName>
        <fullName evidence="1">FlgD/Vpr Ig-like domain-containing protein</fullName>
    </recommendedName>
</protein>
<name>A0A3B1CSK6_9ZZZZ</name>
<accession>A0A3B1CSK6</accession>
<evidence type="ECO:0000313" key="2">
    <source>
        <dbReference type="EMBL" id="VAX26894.1"/>
    </source>
</evidence>
<sequence length="154" mass="17831">MKKNLFLFSFFLIFSLISAQTYHLNVNLKDGTKVTYEIKNISKIDFDNVTSVKDLQQIQNVVKSFKLMQNYPNPFNPSTTIQYEIPDKSNVEVTIYDLTGRVVNRLVNQYQQAGLHSVVWNGKNQFGIRVASGFYIYSVKYKNNISSKKMILLK</sequence>